<feature type="region of interest" description="Disordered" evidence="1">
    <location>
        <begin position="112"/>
        <end position="131"/>
    </location>
</feature>
<organism evidence="2 3">
    <name type="scientific">Candolleomyces aberdarensis</name>
    <dbReference type="NCBI Taxonomy" id="2316362"/>
    <lineage>
        <taxon>Eukaryota</taxon>
        <taxon>Fungi</taxon>
        <taxon>Dikarya</taxon>
        <taxon>Basidiomycota</taxon>
        <taxon>Agaricomycotina</taxon>
        <taxon>Agaricomycetes</taxon>
        <taxon>Agaricomycetidae</taxon>
        <taxon>Agaricales</taxon>
        <taxon>Agaricineae</taxon>
        <taxon>Psathyrellaceae</taxon>
        <taxon>Candolleomyces</taxon>
    </lineage>
</organism>
<sequence length="181" mass="19913">MPSNLATERESNWMPECEGVDLGADLFILPNLSRHGNAGNQLIMPSILAAERESNWMPECEGVDLGADLFILPSLSRHGNAGNENEDGFRVMLDKGPQPAGGCRFEPLFDNQSENHAQPNATQEMDGDEDFVPVLGPATVIENSQGREEEIDEDFIVIPKDDTEERSVESIDGEYVLLPTQ</sequence>
<dbReference type="EMBL" id="SDEE01000117">
    <property type="protein sequence ID" value="RXW21211.1"/>
    <property type="molecule type" value="Genomic_DNA"/>
</dbReference>
<dbReference type="Proteomes" id="UP000290288">
    <property type="component" value="Unassembled WGS sequence"/>
</dbReference>
<comment type="caution">
    <text evidence="2">The sequence shown here is derived from an EMBL/GenBank/DDBJ whole genome shotgun (WGS) entry which is preliminary data.</text>
</comment>
<keyword evidence="3" id="KW-1185">Reference proteome</keyword>
<evidence type="ECO:0000313" key="2">
    <source>
        <dbReference type="EMBL" id="RXW21211.1"/>
    </source>
</evidence>
<name>A0A4Q2DPC6_9AGAR</name>
<evidence type="ECO:0000313" key="3">
    <source>
        <dbReference type="Proteomes" id="UP000290288"/>
    </source>
</evidence>
<dbReference type="AlphaFoldDB" id="A0A4Q2DPC6"/>
<accession>A0A4Q2DPC6</accession>
<gene>
    <name evidence="2" type="ORF">EST38_g4655</name>
</gene>
<protein>
    <submittedName>
        <fullName evidence="2">Uncharacterized protein</fullName>
    </submittedName>
</protein>
<evidence type="ECO:0000256" key="1">
    <source>
        <dbReference type="SAM" id="MobiDB-lite"/>
    </source>
</evidence>
<proteinExistence type="predicted"/>
<feature type="compositionally biased region" description="Polar residues" evidence="1">
    <location>
        <begin position="112"/>
        <end position="123"/>
    </location>
</feature>
<reference evidence="2 3" key="1">
    <citation type="submission" date="2019-01" db="EMBL/GenBank/DDBJ databases">
        <title>Draft genome sequence of Psathyrella aberdarensis IHI B618.</title>
        <authorList>
            <person name="Buettner E."/>
            <person name="Kellner H."/>
        </authorList>
    </citation>
    <scope>NUCLEOTIDE SEQUENCE [LARGE SCALE GENOMIC DNA]</scope>
    <source>
        <strain evidence="2 3">IHI B618</strain>
    </source>
</reference>